<feature type="domain" description="HTH-type transcriptional regulator MT1864/Rv1816-like C-terminal" evidence="3">
    <location>
        <begin position="87"/>
        <end position="181"/>
    </location>
</feature>
<accession>A0AA87RCH5</accession>
<sequence>MPRAGLSPAALVELALAELDATDGAPLALGAIASRAGVKTPSIYKHVAGLPELEALVAARIYRELGDALEAALGAPGAGAARGPDAVRAFLRAYRSFAIAHPGRYRWLPVQPGGHPELEAEAARVLAIAGRAVEGASGEAAIHALRGLRAVAHGFATLEAAGGFGMPADVDASYEQLIERLVGD</sequence>
<dbReference type="AlphaFoldDB" id="A0AA87RCH5"/>
<proteinExistence type="predicted"/>
<organism evidence="4 5">
    <name type="scientific">Agrococcus baldri</name>
    <dbReference type="NCBI Taxonomy" id="153730"/>
    <lineage>
        <taxon>Bacteria</taxon>
        <taxon>Bacillati</taxon>
        <taxon>Actinomycetota</taxon>
        <taxon>Actinomycetes</taxon>
        <taxon>Micrococcales</taxon>
        <taxon>Microbacteriaceae</taxon>
        <taxon>Agrococcus</taxon>
    </lineage>
</organism>
<keyword evidence="1" id="KW-0805">Transcription regulation</keyword>
<dbReference type="RefSeq" id="WP_146794169.1">
    <property type="nucleotide sequence ID" value="NZ_BJUU01000007.1"/>
</dbReference>
<dbReference type="InterPro" id="IPR025996">
    <property type="entry name" value="MT1864/Rv1816-like_C"/>
</dbReference>
<gene>
    <name evidence="4" type="ORF">ABA31_15030</name>
</gene>
<name>A0AA87RCH5_9MICO</name>
<dbReference type="Gene3D" id="1.10.357.10">
    <property type="entry name" value="Tetracycline Repressor, domain 2"/>
    <property type="match status" value="1"/>
</dbReference>
<evidence type="ECO:0000256" key="1">
    <source>
        <dbReference type="ARBA" id="ARBA00023015"/>
    </source>
</evidence>
<evidence type="ECO:0000313" key="5">
    <source>
        <dbReference type="Proteomes" id="UP000321749"/>
    </source>
</evidence>
<dbReference type="EMBL" id="BJUU01000007">
    <property type="protein sequence ID" value="GEK80152.1"/>
    <property type="molecule type" value="Genomic_DNA"/>
</dbReference>
<keyword evidence="2" id="KW-0804">Transcription</keyword>
<dbReference type="Proteomes" id="UP000321749">
    <property type="component" value="Unassembled WGS sequence"/>
</dbReference>
<keyword evidence="5" id="KW-1185">Reference proteome</keyword>
<dbReference type="Gene3D" id="1.10.10.60">
    <property type="entry name" value="Homeodomain-like"/>
    <property type="match status" value="1"/>
</dbReference>
<dbReference type="SUPFAM" id="SSF48498">
    <property type="entry name" value="Tetracyclin repressor-like, C-terminal domain"/>
    <property type="match status" value="1"/>
</dbReference>
<dbReference type="Pfam" id="PF13305">
    <property type="entry name" value="TetR_C_33"/>
    <property type="match status" value="1"/>
</dbReference>
<evidence type="ECO:0000259" key="3">
    <source>
        <dbReference type="Pfam" id="PF13305"/>
    </source>
</evidence>
<reference evidence="4 5" key="1">
    <citation type="submission" date="2019-07" db="EMBL/GenBank/DDBJ databases">
        <title>Whole genome shotgun sequence of Agrococcus baldri NBRC 103055.</title>
        <authorList>
            <person name="Hosoyama A."/>
            <person name="Uohara A."/>
            <person name="Ohji S."/>
            <person name="Ichikawa N."/>
        </authorList>
    </citation>
    <scope>NUCLEOTIDE SEQUENCE [LARGE SCALE GENOMIC DNA]</scope>
    <source>
        <strain evidence="4 5">NBRC 103055</strain>
    </source>
</reference>
<dbReference type="InterPro" id="IPR036271">
    <property type="entry name" value="Tet_transcr_reg_TetR-rel_C_sf"/>
</dbReference>
<comment type="caution">
    <text evidence="4">The sequence shown here is derived from an EMBL/GenBank/DDBJ whole genome shotgun (WGS) entry which is preliminary data.</text>
</comment>
<protein>
    <submittedName>
        <fullName evidence="4">TetR family transcriptional regulator</fullName>
    </submittedName>
</protein>
<dbReference type="SUPFAM" id="SSF46689">
    <property type="entry name" value="Homeodomain-like"/>
    <property type="match status" value="1"/>
</dbReference>
<dbReference type="InterPro" id="IPR009057">
    <property type="entry name" value="Homeodomain-like_sf"/>
</dbReference>
<evidence type="ECO:0000256" key="2">
    <source>
        <dbReference type="ARBA" id="ARBA00023163"/>
    </source>
</evidence>
<evidence type="ECO:0000313" key="4">
    <source>
        <dbReference type="EMBL" id="GEK80152.1"/>
    </source>
</evidence>